<keyword evidence="2" id="KW-1185">Reference proteome</keyword>
<evidence type="ECO:0000313" key="2">
    <source>
        <dbReference type="Proteomes" id="UP000660270"/>
    </source>
</evidence>
<reference evidence="1 2" key="1">
    <citation type="journal article" date="2020" name="ISME J.">
        <title>Comparative genomics reveals insights into cyanobacterial evolution and habitat adaptation.</title>
        <authorList>
            <person name="Chen M.Y."/>
            <person name="Teng W.K."/>
            <person name="Zhao L."/>
            <person name="Hu C.X."/>
            <person name="Zhou Y.K."/>
            <person name="Han B.P."/>
            <person name="Song L.R."/>
            <person name="Shu W.S."/>
        </authorList>
    </citation>
    <scope>NUCLEOTIDE SEQUENCE [LARGE SCALE GENOMIC DNA]</scope>
    <source>
        <strain evidence="1 2">FACHB-1249</strain>
    </source>
</reference>
<accession>A0ABR8IP49</accession>
<name>A0ABR8IP49_APHFL</name>
<evidence type="ECO:0000313" key="1">
    <source>
        <dbReference type="EMBL" id="MBD2685104.1"/>
    </source>
</evidence>
<gene>
    <name evidence="1" type="ORF">H6G43_07620</name>
</gene>
<dbReference type="Proteomes" id="UP000660270">
    <property type="component" value="Unassembled WGS sequence"/>
</dbReference>
<protein>
    <submittedName>
        <fullName evidence="1">Uncharacterized protein</fullName>
    </submittedName>
</protein>
<sequence length="438" mass="50296">MQFMLDNIVELRLGIKPNLNESRNTIHGGRRNIICTFKGAGGSISTLENRVGDTIYSGIIPFQKIIDHEYLDKSITHNLLALQNGNILDLSQPQVYNYQTYLPNKIRYKIDDDYSQWDDLVSEIEGIDEQLTLSLYFDISRINISNYQVIQIKEESYLNIVINPLLFAIKKEVYWLPEAGEPLLFPRYEDPEGNFGFYGNDQLYPIPKRILDVVCKDYSANTLYSTDTPEYEIGDASVKRVMLALEKLENITAYPTGENSIADIKLKWDLIVKVHDKNYPLQIKSSKSQAQEDWQIYKELWSDRQIPFLPAIVWTNFSSSIDAIAKQFAQLFDVEFKKESPISDEIRTNKIVKNKDQLPQNIDQVGTGKKAHTSLQKALYEAAEKGTWNKAVEDLLQEIVDKGKNPAYQLINHCRTIAKARTIQADILKNQMQVEEQG</sequence>
<dbReference type="EMBL" id="JACJTM010000013">
    <property type="protein sequence ID" value="MBD2685104.1"/>
    <property type="molecule type" value="Genomic_DNA"/>
</dbReference>
<organism evidence="1 2">
    <name type="scientific">Aphanizomenon flos-aquae FACHB-1249</name>
    <dbReference type="NCBI Taxonomy" id="2692889"/>
    <lineage>
        <taxon>Bacteria</taxon>
        <taxon>Bacillati</taxon>
        <taxon>Cyanobacteriota</taxon>
        <taxon>Cyanophyceae</taxon>
        <taxon>Nostocales</taxon>
        <taxon>Aphanizomenonaceae</taxon>
        <taxon>Aphanizomenon</taxon>
    </lineage>
</organism>
<proteinExistence type="predicted"/>
<comment type="caution">
    <text evidence="1">The sequence shown here is derived from an EMBL/GenBank/DDBJ whole genome shotgun (WGS) entry which is preliminary data.</text>
</comment>